<evidence type="ECO:0000256" key="1">
    <source>
        <dbReference type="SAM" id="Phobius"/>
    </source>
</evidence>
<evidence type="ECO:0000313" key="2">
    <source>
        <dbReference type="EMBL" id="GGA70273.1"/>
    </source>
</evidence>
<evidence type="ECO:0000313" key="3">
    <source>
        <dbReference type="Proteomes" id="UP000613512"/>
    </source>
</evidence>
<organism evidence="2 3">
    <name type="scientific">Ornithinibacillus halotolerans</name>
    <dbReference type="NCBI Taxonomy" id="1274357"/>
    <lineage>
        <taxon>Bacteria</taxon>
        <taxon>Bacillati</taxon>
        <taxon>Bacillota</taxon>
        <taxon>Bacilli</taxon>
        <taxon>Bacillales</taxon>
        <taxon>Bacillaceae</taxon>
        <taxon>Ornithinibacillus</taxon>
    </lineage>
</organism>
<keyword evidence="1" id="KW-0812">Transmembrane</keyword>
<dbReference type="AlphaFoldDB" id="A0A916RUG3"/>
<reference evidence="2" key="1">
    <citation type="journal article" date="2014" name="Int. J. Syst. Evol. Microbiol.">
        <title>Complete genome sequence of Corynebacterium casei LMG S-19264T (=DSM 44701T), isolated from a smear-ripened cheese.</title>
        <authorList>
            <consortium name="US DOE Joint Genome Institute (JGI-PGF)"/>
            <person name="Walter F."/>
            <person name="Albersmeier A."/>
            <person name="Kalinowski J."/>
            <person name="Ruckert C."/>
        </authorList>
    </citation>
    <scope>NUCLEOTIDE SEQUENCE</scope>
    <source>
        <strain evidence="2">CGMCC 1.12408</strain>
    </source>
</reference>
<keyword evidence="1" id="KW-0472">Membrane</keyword>
<keyword evidence="1" id="KW-1133">Transmembrane helix</keyword>
<feature type="transmembrane region" description="Helical" evidence="1">
    <location>
        <begin position="30"/>
        <end position="47"/>
    </location>
</feature>
<feature type="transmembrane region" description="Helical" evidence="1">
    <location>
        <begin position="67"/>
        <end position="95"/>
    </location>
</feature>
<comment type="caution">
    <text evidence="2">The sequence shown here is derived from an EMBL/GenBank/DDBJ whole genome shotgun (WGS) entry which is preliminary data.</text>
</comment>
<proteinExistence type="predicted"/>
<sequence>MIFWQTFLYSVQLPTKNAVFKLNRIPMDITVFYMFFMLFIISIPSLINQLTRSSGLGSDMNIVFKLIYFFIFNYLPLTIIVFLLITFVAYLFTWIAKVMQRKLKLQIIWKMIAYTTTIPFIIYTVVALLFQVNDTYLLLSAFFSSALLIRIISIYPKRRSK</sequence>
<evidence type="ECO:0008006" key="4">
    <source>
        <dbReference type="Google" id="ProtNLM"/>
    </source>
</evidence>
<feature type="transmembrane region" description="Helical" evidence="1">
    <location>
        <begin position="136"/>
        <end position="155"/>
    </location>
</feature>
<dbReference type="Proteomes" id="UP000613512">
    <property type="component" value="Unassembled WGS sequence"/>
</dbReference>
<protein>
    <recommendedName>
        <fullName evidence="4">DUF1189 domain-containing protein</fullName>
    </recommendedName>
</protein>
<name>A0A916RUG3_9BACI</name>
<gene>
    <name evidence="2" type="ORF">GCM10008025_12690</name>
</gene>
<keyword evidence="3" id="KW-1185">Reference proteome</keyword>
<reference evidence="2" key="2">
    <citation type="submission" date="2020-09" db="EMBL/GenBank/DDBJ databases">
        <authorList>
            <person name="Sun Q."/>
            <person name="Zhou Y."/>
        </authorList>
    </citation>
    <scope>NUCLEOTIDE SEQUENCE</scope>
    <source>
        <strain evidence="2">CGMCC 1.12408</strain>
    </source>
</reference>
<dbReference type="RefSeq" id="WP_188383838.1">
    <property type="nucleotide sequence ID" value="NZ_BMEY01000005.1"/>
</dbReference>
<feature type="transmembrane region" description="Helical" evidence="1">
    <location>
        <begin position="107"/>
        <end position="130"/>
    </location>
</feature>
<dbReference type="EMBL" id="BMEY01000005">
    <property type="protein sequence ID" value="GGA70273.1"/>
    <property type="molecule type" value="Genomic_DNA"/>
</dbReference>
<accession>A0A916RUG3</accession>